<dbReference type="Proteomes" id="UP000440367">
    <property type="component" value="Unassembled WGS sequence"/>
</dbReference>
<dbReference type="Proteomes" id="UP000486351">
    <property type="component" value="Unassembled WGS sequence"/>
</dbReference>
<evidence type="ECO:0000313" key="4">
    <source>
        <dbReference type="EMBL" id="KAE9126836.1"/>
    </source>
</evidence>
<evidence type="ECO:0000313" key="8">
    <source>
        <dbReference type="EMBL" id="KAE9244987.1"/>
    </source>
</evidence>
<evidence type="ECO:0000313" key="15">
    <source>
        <dbReference type="Proteomes" id="UP000440732"/>
    </source>
</evidence>
<dbReference type="EMBL" id="QXGE01000219">
    <property type="protein sequence ID" value="KAE9319720.1"/>
    <property type="molecule type" value="Genomic_DNA"/>
</dbReference>
<dbReference type="Proteomes" id="UP000441208">
    <property type="component" value="Unassembled WGS sequence"/>
</dbReference>
<evidence type="ECO:0000313" key="17">
    <source>
        <dbReference type="Proteomes" id="UP000460718"/>
    </source>
</evidence>
<evidence type="ECO:0000313" key="12">
    <source>
        <dbReference type="Proteomes" id="UP000433483"/>
    </source>
</evidence>
<evidence type="ECO:0000313" key="1">
    <source>
        <dbReference type="EMBL" id="KAE8947618.1"/>
    </source>
</evidence>
<proteinExistence type="predicted"/>
<sequence>MRVGDQGSFIGDLDYVFLARLHISDISGVTHVEGCT</sequence>
<dbReference type="EMBL" id="QXGD01000278">
    <property type="protein sequence ID" value="KAE9244987.1"/>
    <property type="molecule type" value="Genomic_DNA"/>
</dbReference>
<accession>A0A6A3UH19</accession>
<evidence type="ECO:0000313" key="10">
    <source>
        <dbReference type="EMBL" id="KAE9345539.1"/>
    </source>
</evidence>
<evidence type="ECO:0000313" key="14">
    <source>
        <dbReference type="Proteomes" id="UP000440367"/>
    </source>
</evidence>
<dbReference type="EMBL" id="QXGA01000222">
    <property type="protein sequence ID" value="KAE9149788.1"/>
    <property type="molecule type" value="Genomic_DNA"/>
</dbReference>
<reference evidence="11 12" key="1">
    <citation type="submission" date="2018-08" db="EMBL/GenBank/DDBJ databases">
        <title>Genomic investigation of the strawberry pathogen Phytophthora fragariae indicates pathogenicity is determined by transcriptional variation in three key races.</title>
        <authorList>
            <person name="Adams T.M."/>
            <person name="Armitage A.D."/>
            <person name="Sobczyk M.K."/>
            <person name="Bates H.J."/>
            <person name="Dunwell J.M."/>
            <person name="Nellist C.F."/>
            <person name="Harrison R.J."/>
        </authorList>
    </citation>
    <scope>NUCLEOTIDE SEQUENCE [LARGE SCALE GENOMIC DNA]</scope>
    <source>
        <strain evidence="9 13">A4</strain>
        <strain evidence="8 14">BC-1</strain>
        <strain evidence="7 18">BC-23</strain>
        <strain evidence="6 12">NOV-27</strain>
        <strain evidence="5 15">NOV-5</strain>
        <strain evidence="3 16">NOV-71</strain>
        <strain evidence="10 19">NOV-77</strain>
        <strain evidence="1 11">NOV-9</strain>
        <strain evidence="4 20">ONT-3</strain>
        <strain evidence="2 17">SCRP245</strain>
    </source>
</reference>
<dbReference type="Proteomes" id="UP000476176">
    <property type="component" value="Unassembled WGS sequence"/>
</dbReference>
<dbReference type="EMBL" id="QXGF01000075">
    <property type="protein sequence ID" value="KAE8947618.1"/>
    <property type="molecule type" value="Genomic_DNA"/>
</dbReference>
<evidence type="ECO:0000313" key="18">
    <source>
        <dbReference type="Proteomes" id="UP000476176"/>
    </source>
</evidence>
<evidence type="ECO:0000313" key="16">
    <source>
        <dbReference type="Proteomes" id="UP000441208"/>
    </source>
</evidence>
<gene>
    <name evidence="9" type="ORF">PF001_g5752</name>
    <name evidence="8" type="ORF">PF002_g7482</name>
    <name evidence="7" type="ORF">PF004_g5790</name>
    <name evidence="6" type="ORF">PF005_g6953</name>
    <name evidence="5" type="ORF">PF006_g5767</name>
    <name evidence="3" type="ORF">PF007_g7409</name>
    <name evidence="10" type="ORF">PF008_g8713</name>
    <name evidence="1" type="ORF">PF009_g2772</name>
    <name evidence="4" type="ORF">PF010_g5124</name>
    <name evidence="2" type="ORF">PF011_g13188</name>
</gene>
<evidence type="ECO:0000313" key="5">
    <source>
        <dbReference type="EMBL" id="KAE9149788.1"/>
    </source>
</evidence>
<dbReference type="Proteomes" id="UP000488956">
    <property type="component" value="Unassembled WGS sequence"/>
</dbReference>
<evidence type="ECO:0000313" key="20">
    <source>
        <dbReference type="Proteomes" id="UP000488956"/>
    </source>
</evidence>
<dbReference type="EMBL" id="QXGC01000225">
    <property type="protein sequence ID" value="KAE9244160.1"/>
    <property type="molecule type" value="Genomic_DNA"/>
</dbReference>
<keyword evidence="12" id="KW-1185">Reference proteome</keyword>
<evidence type="ECO:0000313" key="13">
    <source>
        <dbReference type="Proteomes" id="UP000437068"/>
    </source>
</evidence>
<evidence type="ECO:0000313" key="3">
    <source>
        <dbReference type="EMBL" id="KAE9122553.1"/>
    </source>
</evidence>
<dbReference type="EMBL" id="QXFW01000800">
    <property type="protein sequence ID" value="KAE9002734.1"/>
    <property type="molecule type" value="Genomic_DNA"/>
</dbReference>
<dbReference type="Proteomes" id="UP000460718">
    <property type="component" value="Unassembled WGS sequence"/>
</dbReference>
<dbReference type="Proteomes" id="UP000440732">
    <property type="component" value="Unassembled WGS sequence"/>
</dbReference>
<evidence type="ECO:0000313" key="11">
    <source>
        <dbReference type="Proteomes" id="UP000429523"/>
    </source>
</evidence>
<dbReference type="EMBL" id="QXFY01000398">
    <property type="protein sequence ID" value="KAE9345539.1"/>
    <property type="molecule type" value="Genomic_DNA"/>
</dbReference>
<organism evidence="5 15">
    <name type="scientific">Phytophthora fragariae</name>
    <dbReference type="NCBI Taxonomy" id="53985"/>
    <lineage>
        <taxon>Eukaryota</taxon>
        <taxon>Sar</taxon>
        <taxon>Stramenopiles</taxon>
        <taxon>Oomycota</taxon>
        <taxon>Peronosporomycetes</taxon>
        <taxon>Peronosporales</taxon>
        <taxon>Peronosporaceae</taxon>
        <taxon>Phytophthora</taxon>
    </lineage>
</organism>
<dbReference type="EMBL" id="QXGB01000269">
    <property type="protein sequence ID" value="KAE9221818.1"/>
    <property type="molecule type" value="Genomic_DNA"/>
</dbReference>
<dbReference type="Proteomes" id="UP000437068">
    <property type="component" value="Unassembled WGS sequence"/>
</dbReference>
<name>A0A6A3UH19_9STRA</name>
<dbReference type="AlphaFoldDB" id="A0A6A3UH19"/>
<evidence type="ECO:0000313" key="7">
    <source>
        <dbReference type="EMBL" id="KAE9244160.1"/>
    </source>
</evidence>
<evidence type="ECO:0000313" key="6">
    <source>
        <dbReference type="EMBL" id="KAE9221818.1"/>
    </source>
</evidence>
<dbReference type="EMBL" id="QXFZ01000294">
    <property type="protein sequence ID" value="KAE9122553.1"/>
    <property type="molecule type" value="Genomic_DNA"/>
</dbReference>
<evidence type="ECO:0000313" key="9">
    <source>
        <dbReference type="EMBL" id="KAE9319720.1"/>
    </source>
</evidence>
<dbReference type="Proteomes" id="UP000433483">
    <property type="component" value="Unassembled WGS sequence"/>
</dbReference>
<comment type="caution">
    <text evidence="5">The sequence shown here is derived from an EMBL/GenBank/DDBJ whole genome shotgun (WGS) entry which is preliminary data.</text>
</comment>
<dbReference type="EMBL" id="QXFX01000185">
    <property type="protein sequence ID" value="KAE9126836.1"/>
    <property type="molecule type" value="Genomic_DNA"/>
</dbReference>
<evidence type="ECO:0000313" key="2">
    <source>
        <dbReference type="EMBL" id="KAE9002734.1"/>
    </source>
</evidence>
<protein>
    <submittedName>
        <fullName evidence="5">Uncharacterized protein</fullName>
    </submittedName>
</protein>
<dbReference type="Proteomes" id="UP000429523">
    <property type="component" value="Unassembled WGS sequence"/>
</dbReference>
<evidence type="ECO:0000313" key="19">
    <source>
        <dbReference type="Proteomes" id="UP000486351"/>
    </source>
</evidence>